<evidence type="ECO:0000313" key="5">
    <source>
        <dbReference type="EMBL" id="WML91261.1"/>
    </source>
</evidence>
<dbReference type="CDD" id="cd09822">
    <property type="entry name" value="peroxinectin_like_bacterial"/>
    <property type="match status" value="1"/>
</dbReference>
<dbReference type="Proteomes" id="UP001236657">
    <property type="component" value="Chromosome"/>
</dbReference>
<dbReference type="Gene3D" id="1.10.640.10">
    <property type="entry name" value="Haem peroxidase domain superfamily, animal type"/>
    <property type="match status" value="1"/>
</dbReference>
<dbReference type="GO" id="GO:0004601">
    <property type="term" value="F:peroxidase activity"/>
    <property type="evidence" value="ECO:0007669"/>
    <property type="project" value="UniProtKB-KW"/>
</dbReference>
<dbReference type="PROSITE" id="PS50292">
    <property type="entry name" value="PEROXIDASE_3"/>
    <property type="match status" value="1"/>
</dbReference>
<dbReference type="RefSeq" id="WP_308896002.1">
    <property type="nucleotide sequence ID" value="NZ_CP133218.1"/>
</dbReference>
<dbReference type="SUPFAM" id="SSF48113">
    <property type="entry name" value="Heme-dependent peroxidases"/>
    <property type="match status" value="1"/>
</dbReference>
<proteinExistence type="predicted"/>
<feature type="region of interest" description="Disordered" evidence="4">
    <location>
        <begin position="581"/>
        <end position="620"/>
    </location>
</feature>
<dbReference type="PANTHER" id="PTHR11475">
    <property type="entry name" value="OXIDASE/PEROXIDASE"/>
    <property type="match status" value="1"/>
</dbReference>
<feature type="compositionally biased region" description="Polar residues" evidence="4">
    <location>
        <begin position="76"/>
        <end position="91"/>
    </location>
</feature>
<comment type="subcellular location">
    <subcellularLocation>
        <location evidence="1">Secreted</location>
    </subcellularLocation>
</comment>
<keyword evidence="5" id="KW-0560">Oxidoreductase</keyword>
<dbReference type="EMBL" id="CP133218">
    <property type="protein sequence ID" value="WML91261.1"/>
    <property type="molecule type" value="Genomic_DNA"/>
</dbReference>
<evidence type="ECO:0000256" key="1">
    <source>
        <dbReference type="ARBA" id="ARBA00004613"/>
    </source>
</evidence>
<keyword evidence="6" id="KW-1185">Reference proteome</keyword>
<evidence type="ECO:0000256" key="2">
    <source>
        <dbReference type="ARBA" id="ARBA00022525"/>
    </source>
</evidence>
<keyword evidence="3" id="KW-0325">Glycoprotein</keyword>
<feature type="region of interest" description="Disordered" evidence="4">
    <location>
        <begin position="1"/>
        <end position="30"/>
    </location>
</feature>
<dbReference type="Pfam" id="PF03098">
    <property type="entry name" value="An_peroxidase"/>
    <property type="match status" value="1"/>
</dbReference>
<feature type="compositionally biased region" description="Basic and acidic residues" evidence="4">
    <location>
        <begin position="104"/>
        <end position="116"/>
    </location>
</feature>
<evidence type="ECO:0000313" key="6">
    <source>
        <dbReference type="Proteomes" id="UP001236657"/>
    </source>
</evidence>
<reference evidence="5 6" key="1">
    <citation type="submission" date="2023-08" db="EMBL/GenBank/DDBJ databases">
        <title>New molecular markers tilS and rpoB for phylogenetic and monitoring studies of the genus Thiothrix biodiversity.</title>
        <authorList>
            <person name="Ravin N.V."/>
            <person name="Smolyakov D."/>
            <person name="Markov N.D."/>
            <person name="Beletsky A.V."/>
            <person name="Mardanov A.V."/>
            <person name="Rudenko T.S."/>
            <person name="Grabovich M.Y."/>
        </authorList>
    </citation>
    <scope>NUCLEOTIDE SEQUENCE [LARGE SCALE GENOMIC DNA]</scope>
    <source>
        <strain evidence="5 6">MK1</strain>
    </source>
</reference>
<organism evidence="5 6">
    <name type="scientific">Thiothrix lacustris</name>
    <dbReference type="NCBI Taxonomy" id="525917"/>
    <lineage>
        <taxon>Bacteria</taxon>
        <taxon>Pseudomonadati</taxon>
        <taxon>Pseudomonadota</taxon>
        <taxon>Gammaproteobacteria</taxon>
        <taxon>Thiotrichales</taxon>
        <taxon>Thiotrichaceae</taxon>
        <taxon>Thiothrix</taxon>
    </lineage>
</organism>
<feature type="compositionally biased region" description="Polar residues" evidence="4">
    <location>
        <begin position="1"/>
        <end position="16"/>
    </location>
</feature>
<dbReference type="InterPro" id="IPR010255">
    <property type="entry name" value="Haem_peroxidase_sf"/>
</dbReference>
<feature type="compositionally biased region" description="Polar residues" evidence="4">
    <location>
        <begin position="599"/>
        <end position="620"/>
    </location>
</feature>
<keyword evidence="5" id="KW-0575">Peroxidase</keyword>
<feature type="compositionally biased region" description="Low complexity" evidence="4">
    <location>
        <begin position="17"/>
        <end position="30"/>
    </location>
</feature>
<name>A0ABY9MTZ2_9GAMM</name>
<dbReference type="InterPro" id="IPR037120">
    <property type="entry name" value="Haem_peroxidase_sf_animal"/>
</dbReference>
<protein>
    <submittedName>
        <fullName evidence="5">Peroxidase family protein</fullName>
    </submittedName>
</protein>
<dbReference type="InterPro" id="IPR019791">
    <property type="entry name" value="Haem_peroxidase_animal"/>
</dbReference>
<gene>
    <name evidence="5" type="ORF">RCF98_02640</name>
</gene>
<feature type="compositionally biased region" description="Low complexity" evidence="4">
    <location>
        <begin position="581"/>
        <end position="598"/>
    </location>
</feature>
<evidence type="ECO:0000256" key="3">
    <source>
        <dbReference type="ARBA" id="ARBA00023180"/>
    </source>
</evidence>
<sequence length="659" mass="71792">MQTIDNNARFSAQRYGQTSSSSSTKTKQTATPQAIGALFQLPDYNGSNSSSNKNPIQNVFNLIQQLISQLSQNCGNTSNTTEYRSIDGSGNNKKHPEWGSANRNDLRKTVPQDSSREPGGSTEQRLPNPRDVSNAVVAQDGNTVNQKGLSDLFWMWGQFLDHDITLTPTSADPADHANIAIPAGDPVFDPNNTGTASLSFERSASTLDANGQNQQTNAITAFIDGSNVYGSDAAYADKLRSHEGGKMLMSAGDMMPMENNQFMAGDVRSNENIGLASMHTLWVREHNRLADELAQQHPKWSDEQVYQEARKTNVAQMQAITYNEFLPELLGDKGLPKYTGYKSNVNPEIDNAFATAAFRLGHTMLSSNLLRLDESGQEIPEGNVALRDAFFRPDKVQEAGIDPILRGAASQTAQAVDPMIVDDVRNFLFGQPGEGGLDLASLNIQRGRDHGLAGYGDAREALGLKPVNSFDSNVWREGFGAKLASVYDSPADVDLWVAGLAEKPVGDSLFGETFTAILSDQFTRLRDGDRFFYQNQFSGQQLKDLNNLKLSDILERNTDFDNVQKNAFVASNIHLSAQPQATTTTATASTTAVTPTTTKNVQQSPVTQSGNSTVKSSLGVNTTRSSMTDLIQQMMQSGKPITTQQIRDLMQSIRNGHIG</sequence>
<dbReference type="PANTHER" id="PTHR11475:SF4">
    <property type="entry name" value="CHORION PEROXIDASE"/>
    <property type="match status" value="1"/>
</dbReference>
<feature type="region of interest" description="Disordered" evidence="4">
    <location>
        <begin position="76"/>
        <end position="131"/>
    </location>
</feature>
<accession>A0ABY9MTZ2</accession>
<evidence type="ECO:0000256" key="4">
    <source>
        <dbReference type="SAM" id="MobiDB-lite"/>
    </source>
</evidence>
<keyword evidence="2" id="KW-0964">Secreted</keyword>
<dbReference type="PRINTS" id="PR00457">
    <property type="entry name" value="ANPEROXIDASE"/>
</dbReference>